<sequence length="404" mass="44545">MNIPARHPARPLAVPGAMRTFAMMVGVREPDSEQWRRLGERLTVGDEPMDRLVAWMSSAGPAQMRPLFERALAEGIDNVPDAPEPLREFFTGVEAVPEWVDRDKLRKAQRALRRGGSDGMSIARDVSLLGGYQFAGFNKTLLRTGALEKGSNKRFAETMQWAMDVISDGGLEPHGVGYRSTLHVRLIHAFVRRHVAAMPDWRPDEWGLPVNQTDMAATLVGALVAPPVASLAMGILPAPGELDAIAHLTRYVGWLIGVEDEWLPRSFRESIRVLYHTSTALAVPDETTRQLSVPMAEDPLSWHYRGIRRLRRRVAWAQHLSITSAFLGPNAMRVLGLPAYMPPWYPVLKLPVNLFRSLTAMSLPGGMDRAVARGEGQQRALLHTIVGDTAAIIGESATHVSSAA</sequence>
<dbReference type="PANTHER" id="PTHR37539:SF1">
    <property type="entry name" value="ER-BOUND OXYGENASE MPAB_MPAB'_RUBBER OXYGENASE CATALYTIC DOMAIN-CONTAINING PROTEIN"/>
    <property type="match status" value="1"/>
</dbReference>
<keyword evidence="3" id="KW-1185">Reference proteome</keyword>
<accession>A0ABR4YUH3</accession>
<dbReference type="InterPro" id="IPR037473">
    <property type="entry name" value="Lcp-like"/>
</dbReference>
<protein>
    <recommendedName>
        <fullName evidence="1">ER-bound oxygenase mpaB/mpaB'/Rubber oxygenase catalytic domain-containing protein</fullName>
    </recommendedName>
</protein>
<evidence type="ECO:0000313" key="2">
    <source>
        <dbReference type="EMBL" id="KHO25531.1"/>
    </source>
</evidence>
<dbReference type="EMBL" id="JTLZ01000006">
    <property type="protein sequence ID" value="KHO25531.1"/>
    <property type="molecule type" value="Genomic_DNA"/>
</dbReference>
<dbReference type="PANTHER" id="PTHR37539">
    <property type="entry name" value="SECRETED PROTEIN-RELATED"/>
    <property type="match status" value="1"/>
</dbReference>
<dbReference type="RefSeq" id="WP_039321085.1">
    <property type="nucleotide sequence ID" value="NZ_JTLZ01000006.1"/>
</dbReference>
<evidence type="ECO:0000313" key="3">
    <source>
        <dbReference type="Proteomes" id="UP000031004"/>
    </source>
</evidence>
<evidence type="ECO:0000259" key="1">
    <source>
        <dbReference type="Pfam" id="PF09995"/>
    </source>
</evidence>
<comment type="caution">
    <text evidence="2">The sequence shown here is derived from an EMBL/GenBank/DDBJ whole genome shotgun (WGS) entry which is preliminary data.</text>
</comment>
<reference evidence="2 3" key="1">
    <citation type="submission" date="2014-11" db="EMBL/GenBank/DDBJ databases">
        <title>Mycobacterium setense Manresensis Genome.</title>
        <authorList>
            <person name="Rech G."/>
            <person name="Sumoy L."/>
        </authorList>
    </citation>
    <scope>NUCLEOTIDE SEQUENCE [LARGE SCALE GENOMIC DNA]</scope>
    <source>
        <strain evidence="2 3">Manresensis</strain>
    </source>
</reference>
<dbReference type="Proteomes" id="UP000031004">
    <property type="component" value="Unassembled WGS sequence"/>
</dbReference>
<name>A0ABR4YUH3_9MYCO</name>
<dbReference type="InterPro" id="IPR018713">
    <property type="entry name" value="MPAB/Lcp_cat_dom"/>
</dbReference>
<gene>
    <name evidence="2" type="ORF">QQ44_14470</name>
</gene>
<proteinExistence type="predicted"/>
<feature type="domain" description="ER-bound oxygenase mpaB/mpaB'/Rubber oxygenase catalytic" evidence="1">
    <location>
        <begin position="139"/>
        <end position="344"/>
    </location>
</feature>
<organism evidence="2 3">
    <name type="scientific">Mycolicibacterium setense</name>
    <dbReference type="NCBI Taxonomy" id="431269"/>
    <lineage>
        <taxon>Bacteria</taxon>
        <taxon>Bacillati</taxon>
        <taxon>Actinomycetota</taxon>
        <taxon>Actinomycetes</taxon>
        <taxon>Mycobacteriales</taxon>
        <taxon>Mycobacteriaceae</taxon>
        <taxon>Mycolicibacterium</taxon>
    </lineage>
</organism>
<dbReference type="Pfam" id="PF09995">
    <property type="entry name" value="MPAB_Lcp_cat"/>
    <property type="match status" value="1"/>
</dbReference>